<evidence type="ECO:0000313" key="8">
    <source>
        <dbReference type="EMBL" id="AQZ93524.1"/>
    </source>
</evidence>
<sequence>MPRVWPALAGGNWSMISPSMACSSGIRFTAWGKVWCQLRRRARRPPTCIGSWWLGSVAIHGLYWRACMSLVEESETGLIRRLAAGWLGLLVGMAIPWPAQAFNPLSGPLTGCTTATSQAALSTGELLADSRLFRTSFDRQDWSGRVEAYALEQGGELGRRLWSSDERLTPIQQPRLYQTWRQAVGALAGAAVPLDAFTADSFGPAQRQQLSEAAQRAGLPAGQDQALLDWARGETVASLRPRQRLLGDVINAELRYAAPAQVAHDYGVAGYTGYWQFKQTSMTSLLVLGANDGFLHILDAETGNPQLAYLPAAAITGLEQRARVDYGHSAEHRSGMDGPITLADAQIAGQWSTVAVAGMGAGGQGLSAVRLFDQARGAGALGGLWDVHASDPAYADLGYSYGQPQIAYLDGRWVVISGNGYGSRRAQAALYVLALDDGRLLRQLDVGEAGANGLSAPVLVHDAQGQVQVAYAGDLQGRLWKFELSGGAAGWRVAFAGEPLFQAAAGQPISVAPVAVRHPQGGHLLLFGTGKFLEAADRMDLEGQAFYAIWDRPGGQPAIGPADLLAQRITDEFDTAQGQSRQVSQERVDWSTQRGWYLPLGVAGERVTRAAQVSAGRVLFTTAYLRSDGQDACLSEAGGWLMVLDLYSGAMLPTALLGSATDGQGDENGDETGSAIAGLEQGVGLPGEILLLDVPDLALDETGQPVSGGGQGLFCDNRRETCQCPERASACLSEHRRPACVEQQVITPGSGGLARQRLTNNCRFTQALWRQLM</sequence>
<name>A0A1V0B175_9GAMM</name>
<accession>A0A1V0B175</accession>
<dbReference type="EMBL" id="CP020100">
    <property type="protein sequence ID" value="AQZ93524.1"/>
    <property type="molecule type" value="Genomic_DNA"/>
</dbReference>
<gene>
    <name evidence="8" type="ORF">BVH74_01520</name>
</gene>
<dbReference type="SUPFAM" id="SSF50998">
    <property type="entry name" value="Quinoprotein alcohol dehydrogenase-like"/>
    <property type="match status" value="1"/>
</dbReference>
<evidence type="ECO:0000313" key="9">
    <source>
        <dbReference type="Proteomes" id="UP000243488"/>
    </source>
</evidence>
<dbReference type="GO" id="GO:0046872">
    <property type="term" value="F:metal ion binding"/>
    <property type="evidence" value="ECO:0007669"/>
    <property type="project" value="UniProtKB-KW"/>
</dbReference>
<keyword evidence="5" id="KW-0106">Calcium</keyword>
<dbReference type="Proteomes" id="UP000243488">
    <property type="component" value="Chromosome"/>
</dbReference>
<evidence type="ECO:0000256" key="1">
    <source>
        <dbReference type="ARBA" id="ARBA00004561"/>
    </source>
</evidence>
<dbReference type="InterPro" id="IPR011047">
    <property type="entry name" value="Quinoprotein_ADH-like_sf"/>
</dbReference>
<evidence type="ECO:0000256" key="6">
    <source>
        <dbReference type="ARBA" id="ARBA00023263"/>
    </source>
</evidence>
<evidence type="ECO:0000256" key="5">
    <source>
        <dbReference type="ARBA" id="ARBA00022837"/>
    </source>
</evidence>
<keyword evidence="3" id="KW-1029">Fimbrium biogenesis</keyword>
<evidence type="ECO:0000256" key="3">
    <source>
        <dbReference type="ARBA" id="ARBA00022558"/>
    </source>
</evidence>
<comment type="similarity">
    <text evidence="2">Belongs to the PilY1 family.</text>
</comment>
<evidence type="ECO:0000256" key="4">
    <source>
        <dbReference type="ARBA" id="ARBA00022723"/>
    </source>
</evidence>
<keyword evidence="4" id="KW-0479">Metal-binding</keyword>
<keyword evidence="9" id="KW-1185">Reference proteome</keyword>
<dbReference type="Pfam" id="PF05567">
    <property type="entry name" value="T4P_PilY1"/>
    <property type="match status" value="1"/>
</dbReference>
<dbReference type="KEGG" id="ppha:BVH74_01520"/>
<proteinExistence type="inferred from homology"/>
<feature type="domain" description="PilY1 beta-propeller" evidence="7">
    <location>
        <begin position="246"/>
        <end position="553"/>
    </location>
</feature>
<dbReference type="AlphaFoldDB" id="A0A1V0B175"/>
<evidence type="ECO:0000256" key="2">
    <source>
        <dbReference type="ARBA" id="ARBA00008387"/>
    </source>
</evidence>
<dbReference type="GO" id="GO:0009289">
    <property type="term" value="C:pilus"/>
    <property type="evidence" value="ECO:0007669"/>
    <property type="project" value="UniProtKB-SubCell"/>
</dbReference>
<evidence type="ECO:0000259" key="7">
    <source>
        <dbReference type="Pfam" id="PF05567"/>
    </source>
</evidence>
<organism evidence="8 9">
    <name type="scientific">Halopseudomonas phragmitis</name>
    <dbReference type="NCBI Taxonomy" id="1931241"/>
    <lineage>
        <taxon>Bacteria</taxon>
        <taxon>Pseudomonadati</taxon>
        <taxon>Pseudomonadota</taxon>
        <taxon>Gammaproteobacteria</taxon>
        <taxon>Pseudomonadales</taxon>
        <taxon>Pseudomonadaceae</taxon>
        <taxon>Halopseudomonas</taxon>
    </lineage>
</organism>
<comment type="subcellular location">
    <subcellularLocation>
        <location evidence="1">Fimbrium</location>
    </subcellularLocation>
</comment>
<protein>
    <recommendedName>
        <fullName evidence="7">PilY1 beta-propeller domain-containing protein</fullName>
    </recommendedName>
</protein>
<dbReference type="STRING" id="1931241.BVH74_01520"/>
<dbReference type="InterPro" id="IPR008707">
    <property type="entry name" value="B-propeller_PilY1"/>
</dbReference>
<keyword evidence="6" id="KW-0281">Fimbrium</keyword>
<reference evidence="8 9" key="1">
    <citation type="submission" date="2017-03" db="EMBL/GenBank/DDBJ databases">
        <title>Complete genome sequence of the novel DNRA strain Pseudomonas sp. S-6-2 isolated from Chinese polluted river sediment. Journal of Biotechnology.</title>
        <authorList>
            <person name="Li J."/>
            <person name="Xiang F."/>
            <person name="Wang L."/>
            <person name="Xi L."/>
            <person name="Liu J."/>
        </authorList>
    </citation>
    <scope>NUCLEOTIDE SEQUENCE [LARGE SCALE GENOMIC DNA]</scope>
    <source>
        <strain evidence="8 9">S-6-2</strain>
    </source>
</reference>